<feature type="transmembrane region" description="Helical" evidence="1">
    <location>
        <begin position="76"/>
        <end position="92"/>
    </location>
</feature>
<comment type="caution">
    <text evidence="2">The sequence shown here is derived from an EMBL/GenBank/DDBJ whole genome shotgun (WGS) entry which is preliminary data.</text>
</comment>
<keyword evidence="1" id="KW-0472">Membrane</keyword>
<evidence type="ECO:0000313" key="2">
    <source>
        <dbReference type="EMBL" id="PUU77585.1"/>
    </source>
</evidence>
<evidence type="ECO:0008006" key="4">
    <source>
        <dbReference type="Google" id="ProtNLM"/>
    </source>
</evidence>
<evidence type="ECO:0000313" key="3">
    <source>
        <dbReference type="Proteomes" id="UP000244722"/>
    </source>
</evidence>
<protein>
    <recommendedName>
        <fullName evidence="4">Transmembrane protein</fullName>
    </recommendedName>
</protein>
<sequence length="117" mass="13957">MRCCARVLPLANWGNCVRECRIGVRATKFSYINLHRMEKLSKDAVHFKMAIIFFSSIYGGGVLILVMVRGGRRDEVWFFFFFFFFSMNFKCWRRMRCCEMQAIGHVVNPRSKRKLPW</sequence>
<proteinExistence type="predicted"/>
<dbReference type="AlphaFoldDB" id="A0A2T6ZQ28"/>
<organism evidence="2 3">
    <name type="scientific">Tuber borchii</name>
    <name type="common">White truffle</name>
    <dbReference type="NCBI Taxonomy" id="42251"/>
    <lineage>
        <taxon>Eukaryota</taxon>
        <taxon>Fungi</taxon>
        <taxon>Dikarya</taxon>
        <taxon>Ascomycota</taxon>
        <taxon>Pezizomycotina</taxon>
        <taxon>Pezizomycetes</taxon>
        <taxon>Pezizales</taxon>
        <taxon>Tuberaceae</taxon>
        <taxon>Tuber</taxon>
    </lineage>
</organism>
<keyword evidence="1" id="KW-1133">Transmembrane helix</keyword>
<gene>
    <name evidence="2" type="ORF">B9Z19DRAFT_1085943</name>
</gene>
<keyword evidence="1" id="KW-0812">Transmembrane</keyword>
<accession>A0A2T6ZQ28</accession>
<name>A0A2T6ZQ28_TUBBO</name>
<evidence type="ECO:0000256" key="1">
    <source>
        <dbReference type="SAM" id="Phobius"/>
    </source>
</evidence>
<dbReference type="EMBL" id="NESQ01000148">
    <property type="protein sequence ID" value="PUU77585.1"/>
    <property type="molecule type" value="Genomic_DNA"/>
</dbReference>
<keyword evidence="3" id="KW-1185">Reference proteome</keyword>
<reference evidence="2 3" key="1">
    <citation type="submission" date="2017-04" db="EMBL/GenBank/DDBJ databases">
        <title>Draft genome sequence of Tuber borchii Vittad., a whitish edible truffle.</title>
        <authorList>
            <consortium name="DOE Joint Genome Institute"/>
            <person name="Murat C."/>
            <person name="Kuo A."/>
            <person name="Barry K.W."/>
            <person name="Clum A."/>
            <person name="Dockter R.B."/>
            <person name="Fauchery L."/>
            <person name="Iotti M."/>
            <person name="Kohler A."/>
            <person name="Labutti K."/>
            <person name="Lindquist E.A."/>
            <person name="Lipzen A."/>
            <person name="Ohm R.A."/>
            <person name="Wang M."/>
            <person name="Grigoriev I.V."/>
            <person name="Zambonelli A."/>
            <person name="Martin F.M."/>
        </authorList>
    </citation>
    <scope>NUCLEOTIDE SEQUENCE [LARGE SCALE GENOMIC DNA]</scope>
    <source>
        <strain evidence="2 3">Tbo3840</strain>
    </source>
</reference>
<feature type="transmembrane region" description="Helical" evidence="1">
    <location>
        <begin position="45"/>
        <end position="70"/>
    </location>
</feature>
<dbReference type="Proteomes" id="UP000244722">
    <property type="component" value="Unassembled WGS sequence"/>
</dbReference>